<reference evidence="4 5" key="1">
    <citation type="submission" date="2019-07" db="EMBL/GenBank/DDBJ databases">
        <authorList>
            <person name="Hibberd C M."/>
            <person name="Gehrig L. J."/>
            <person name="Chang H.-W."/>
            <person name="Venkatesh S."/>
        </authorList>
    </citation>
    <scope>NUCLEOTIDE SEQUENCE [LARGE SCALE GENOMIC DNA]</scope>
    <source>
        <strain evidence="4">Blautia_luti_SSTS_Bg7063</strain>
    </source>
</reference>
<evidence type="ECO:0000313" key="5">
    <source>
        <dbReference type="Proteomes" id="UP000408482"/>
    </source>
</evidence>
<evidence type="ECO:0000256" key="3">
    <source>
        <dbReference type="SAM" id="Phobius"/>
    </source>
</evidence>
<keyword evidence="1" id="KW-0547">Nucleotide-binding</keyword>
<dbReference type="AlphaFoldDB" id="A0A564VK27"/>
<name>A0A564VK27_9FIRM</name>
<accession>A0A564VK27</accession>
<keyword evidence="5" id="KW-1185">Reference proteome</keyword>
<feature type="transmembrane region" description="Helical" evidence="3">
    <location>
        <begin position="400"/>
        <end position="422"/>
    </location>
</feature>
<dbReference type="Gene3D" id="3.40.50.300">
    <property type="entry name" value="P-loop containing nucleotide triphosphate hydrolases"/>
    <property type="match status" value="2"/>
</dbReference>
<evidence type="ECO:0000256" key="1">
    <source>
        <dbReference type="ARBA" id="ARBA00022741"/>
    </source>
</evidence>
<keyword evidence="3" id="KW-1133">Transmembrane helix</keyword>
<dbReference type="PANTHER" id="PTHR43790:SF8">
    <property type="entry name" value="SUGAR ABC TRANSPORTER ATP-BINDING PROTEIN"/>
    <property type="match status" value="1"/>
</dbReference>
<keyword evidence="3" id="KW-0812">Transmembrane</keyword>
<gene>
    <name evidence="4" type="ORF">RSSSTS7063_02389</name>
</gene>
<dbReference type="InterPro" id="IPR027417">
    <property type="entry name" value="P-loop_NTPase"/>
</dbReference>
<dbReference type="PANTHER" id="PTHR43790">
    <property type="entry name" value="CARBOHYDRATE TRANSPORT ATP-BINDING PROTEIN MG119-RELATED"/>
    <property type="match status" value="1"/>
</dbReference>
<dbReference type="InterPro" id="IPR050107">
    <property type="entry name" value="ABC_carbohydrate_import_ATPase"/>
</dbReference>
<dbReference type="SUPFAM" id="SSF52540">
    <property type="entry name" value="P-loop containing nucleoside triphosphate hydrolases"/>
    <property type="match status" value="2"/>
</dbReference>
<dbReference type="RefSeq" id="WP_144092729.1">
    <property type="nucleotide sequence ID" value="NZ_CABHMX010000015.1"/>
</dbReference>
<keyword evidence="3" id="KW-0472">Membrane</keyword>
<organism evidence="4 5">
    <name type="scientific">Blautia luti</name>
    <dbReference type="NCBI Taxonomy" id="89014"/>
    <lineage>
        <taxon>Bacteria</taxon>
        <taxon>Bacillati</taxon>
        <taxon>Bacillota</taxon>
        <taxon>Clostridia</taxon>
        <taxon>Lachnospirales</taxon>
        <taxon>Lachnospiraceae</taxon>
        <taxon>Blautia</taxon>
    </lineage>
</organism>
<dbReference type="EMBL" id="CABHNW010000019">
    <property type="protein sequence ID" value="VUX32162.1"/>
    <property type="molecule type" value="Genomic_DNA"/>
</dbReference>
<dbReference type="Proteomes" id="UP000408482">
    <property type="component" value="Unassembled WGS sequence"/>
</dbReference>
<protein>
    <submittedName>
        <fullName evidence="4">L-arabinose transporter ATP-binding protein</fullName>
    </submittedName>
</protein>
<evidence type="ECO:0000313" key="4">
    <source>
        <dbReference type="EMBL" id="VUX32162.1"/>
    </source>
</evidence>
<keyword evidence="2 4" id="KW-0067">ATP-binding</keyword>
<sequence>MKEELLRIENGLLPVKNKKIILDLEISRGECVGIFPDSISDSDMILNFFRGTMDLKIGKAFICEKPMDSSSIHREISNRVAVLERKTNYSPELTVEDYLFFLKGNLSFLERAEMKKRFQSQEALEMQELLCRDISWKERIRDLSPIDYGRVFLFQCWLYNVDIMVFSFLTEYLRSDDIEHFMGYSELLLQRGKAVYIQDQSHEFLFRYAGRIDILKKGLICYRLSVDEYEKEKMYTASSGMWKSTAPVTIGSGRIILEMDQVSFHEQDEASFSLQVRSGEITVIRDNDYKTASRLVSTLTGGQRWKKGEIRIDGKKVTPGILKNYLGKKIGIQTSVTSRKESTLFKNLTGLENLSLVLASKAGKRLVRKKLEQNILQESSRWFSEEQMLKKTGEWSQKDYLILSYLKWYMLNPGILICFFPFNGLEYYLYDQVMELMLMCLGKGMGILLLTGEAGGISSRCNNKEFLNRLCIV</sequence>
<dbReference type="GO" id="GO:0005524">
    <property type="term" value="F:ATP binding"/>
    <property type="evidence" value="ECO:0007669"/>
    <property type="project" value="UniProtKB-KW"/>
</dbReference>
<evidence type="ECO:0000256" key="2">
    <source>
        <dbReference type="ARBA" id="ARBA00022840"/>
    </source>
</evidence>
<proteinExistence type="predicted"/>